<dbReference type="RefSeq" id="WP_133882163.1">
    <property type="nucleotide sequence ID" value="NZ_MWIN01000002.1"/>
</dbReference>
<organism evidence="9 10">
    <name type="scientific">Panacagrimonas perspica</name>
    <dbReference type="NCBI Taxonomy" id="381431"/>
    <lineage>
        <taxon>Bacteria</taxon>
        <taxon>Pseudomonadati</taxon>
        <taxon>Pseudomonadota</taxon>
        <taxon>Gammaproteobacteria</taxon>
        <taxon>Nevskiales</taxon>
        <taxon>Nevskiaceae</taxon>
        <taxon>Panacagrimonas</taxon>
    </lineage>
</organism>
<evidence type="ECO:0000256" key="5">
    <source>
        <dbReference type="ARBA" id="ARBA00023004"/>
    </source>
</evidence>
<dbReference type="GO" id="GO:0009055">
    <property type="term" value="F:electron transfer activity"/>
    <property type="evidence" value="ECO:0007669"/>
    <property type="project" value="InterPro"/>
</dbReference>
<feature type="chain" id="PRO_5030099560" evidence="7">
    <location>
        <begin position="22"/>
        <end position="107"/>
    </location>
</feature>
<dbReference type="PANTHER" id="PTHR33751:SF9">
    <property type="entry name" value="CYTOCHROME C4"/>
    <property type="match status" value="1"/>
</dbReference>
<dbReference type="PANTHER" id="PTHR33751">
    <property type="entry name" value="CBB3-TYPE CYTOCHROME C OXIDASE SUBUNIT FIXP"/>
    <property type="match status" value="1"/>
</dbReference>
<feature type="domain" description="Cytochrome c" evidence="8">
    <location>
        <begin position="23"/>
        <end position="104"/>
    </location>
</feature>
<keyword evidence="7" id="KW-0732">Signal</keyword>
<evidence type="ECO:0000313" key="9">
    <source>
        <dbReference type="EMBL" id="TDU28630.1"/>
    </source>
</evidence>
<dbReference type="InterPro" id="IPR009056">
    <property type="entry name" value="Cyt_c-like_dom"/>
</dbReference>
<dbReference type="InterPro" id="IPR036909">
    <property type="entry name" value="Cyt_c-like_dom_sf"/>
</dbReference>
<evidence type="ECO:0000256" key="4">
    <source>
        <dbReference type="ARBA" id="ARBA00022982"/>
    </source>
</evidence>
<evidence type="ECO:0000256" key="2">
    <source>
        <dbReference type="ARBA" id="ARBA00022617"/>
    </source>
</evidence>
<accession>A0A4R7P6G5</accession>
<dbReference type="GO" id="GO:0020037">
    <property type="term" value="F:heme binding"/>
    <property type="evidence" value="ECO:0007669"/>
    <property type="project" value="InterPro"/>
</dbReference>
<dbReference type="PROSITE" id="PS51007">
    <property type="entry name" value="CYTC"/>
    <property type="match status" value="1"/>
</dbReference>
<comment type="caution">
    <text evidence="9">The sequence shown here is derived from an EMBL/GenBank/DDBJ whole genome shotgun (WGS) entry which is preliminary data.</text>
</comment>
<keyword evidence="1" id="KW-0813">Transport</keyword>
<keyword evidence="3 6" id="KW-0479">Metal-binding</keyword>
<dbReference type="Pfam" id="PF00034">
    <property type="entry name" value="Cytochrom_C"/>
    <property type="match status" value="1"/>
</dbReference>
<reference evidence="9 10" key="1">
    <citation type="submission" date="2019-03" db="EMBL/GenBank/DDBJ databases">
        <title>Genomic Encyclopedia of Type Strains, Phase IV (KMG-IV): sequencing the most valuable type-strain genomes for metagenomic binning, comparative biology and taxonomic classification.</title>
        <authorList>
            <person name="Goeker M."/>
        </authorList>
    </citation>
    <scope>NUCLEOTIDE SEQUENCE [LARGE SCALE GENOMIC DNA]</scope>
    <source>
        <strain evidence="9 10">DSM 26377</strain>
    </source>
</reference>
<evidence type="ECO:0000259" key="8">
    <source>
        <dbReference type="PROSITE" id="PS51007"/>
    </source>
</evidence>
<name>A0A4R7P6G5_9GAMM</name>
<dbReference type="OrthoDB" id="9796421at2"/>
<evidence type="ECO:0000256" key="3">
    <source>
        <dbReference type="ARBA" id="ARBA00022723"/>
    </source>
</evidence>
<evidence type="ECO:0000313" key="10">
    <source>
        <dbReference type="Proteomes" id="UP000295341"/>
    </source>
</evidence>
<keyword evidence="4" id="KW-0249">Electron transport</keyword>
<dbReference type="AlphaFoldDB" id="A0A4R7P6G5"/>
<dbReference type="InterPro" id="IPR050597">
    <property type="entry name" value="Cytochrome_c_Oxidase_Subunit"/>
</dbReference>
<feature type="signal peptide" evidence="7">
    <location>
        <begin position="1"/>
        <end position="21"/>
    </location>
</feature>
<dbReference type="Proteomes" id="UP000295341">
    <property type="component" value="Unassembled WGS sequence"/>
</dbReference>
<keyword evidence="10" id="KW-1185">Reference proteome</keyword>
<sequence length="107" mass="11503">MKFARWGFIALAAVLSLPAWAEGNVEAGMEKANTCMGCHGIPGYNNVYPTYRVPKVGGQSPKYLEAALKAYRSGERPHATMHAQAAGMSDQDIADVAAYLATAPHHR</sequence>
<keyword evidence="2 6" id="KW-0349">Heme</keyword>
<dbReference type="SUPFAM" id="SSF46626">
    <property type="entry name" value="Cytochrome c"/>
    <property type="match status" value="1"/>
</dbReference>
<protein>
    <submittedName>
        <fullName evidence="9">Cytochrome c553</fullName>
    </submittedName>
</protein>
<evidence type="ECO:0000256" key="6">
    <source>
        <dbReference type="PROSITE-ProRule" id="PRU00433"/>
    </source>
</evidence>
<keyword evidence="5 6" id="KW-0408">Iron</keyword>
<proteinExistence type="predicted"/>
<evidence type="ECO:0000256" key="1">
    <source>
        <dbReference type="ARBA" id="ARBA00022448"/>
    </source>
</evidence>
<dbReference type="EMBL" id="SOBT01000009">
    <property type="protein sequence ID" value="TDU28630.1"/>
    <property type="molecule type" value="Genomic_DNA"/>
</dbReference>
<dbReference type="GO" id="GO:0046872">
    <property type="term" value="F:metal ion binding"/>
    <property type="evidence" value="ECO:0007669"/>
    <property type="project" value="UniProtKB-KW"/>
</dbReference>
<evidence type="ECO:0000256" key="7">
    <source>
        <dbReference type="SAM" id="SignalP"/>
    </source>
</evidence>
<dbReference type="Gene3D" id="1.10.760.10">
    <property type="entry name" value="Cytochrome c-like domain"/>
    <property type="match status" value="1"/>
</dbReference>
<gene>
    <name evidence="9" type="ORF">DFR24_3005</name>
</gene>